<evidence type="ECO:0000313" key="6">
    <source>
        <dbReference type="Proteomes" id="UP000245607"/>
    </source>
</evidence>
<evidence type="ECO:0000313" key="2">
    <source>
        <dbReference type="EMBL" id="PAY44892.1"/>
    </source>
</evidence>
<protein>
    <recommendedName>
        <fullName evidence="7">Role in replication</fullName>
    </recommendedName>
</protein>
<evidence type="ECO:0000313" key="4">
    <source>
        <dbReference type="Proteomes" id="UP000029488"/>
    </source>
</evidence>
<gene>
    <name evidence="2" type="ORF">A8C52_10160</name>
    <name evidence="3" type="ORF">DB362_07520</name>
    <name evidence="1" type="ORF">LSJ_2174c</name>
</gene>
<dbReference type="EMBL" id="LXZO01000115">
    <property type="protein sequence ID" value="PAY44892.1"/>
    <property type="molecule type" value="Genomic_DNA"/>
</dbReference>
<dbReference type="EMBL" id="CP007647">
    <property type="protein sequence ID" value="AIR11582.1"/>
    <property type="molecule type" value="Genomic_DNA"/>
</dbReference>
<organism evidence="1 4">
    <name type="scientific">Ligilactobacillus salivarius</name>
    <dbReference type="NCBI Taxonomy" id="1624"/>
    <lineage>
        <taxon>Bacteria</taxon>
        <taxon>Bacillati</taxon>
        <taxon>Bacillota</taxon>
        <taxon>Bacilli</taxon>
        <taxon>Lactobacillales</taxon>
        <taxon>Lactobacillaceae</taxon>
        <taxon>Ligilactobacillus</taxon>
    </lineage>
</organism>
<evidence type="ECO:0000313" key="5">
    <source>
        <dbReference type="Proteomes" id="UP000218139"/>
    </source>
</evidence>
<dbReference type="AlphaFoldDB" id="A0A089RYN1"/>
<dbReference type="Proteomes" id="UP000245607">
    <property type="component" value="Unassembled WGS sequence"/>
</dbReference>
<reference evidence="3 6" key="3">
    <citation type="submission" date="2018-05" db="EMBL/GenBank/DDBJ databases">
        <title>Lactobacillus salivarius genome sequencing and assembly.</title>
        <authorList>
            <person name="Audisio C."/>
            <person name="Albarracin L."/>
            <person name="Torres M.J."/>
            <person name="Hebert E.M."/>
            <person name="Saavedra L."/>
        </authorList>
    </citation>
    <scope>NUCLEOTIDE SEQUENCE [LARGE SCALE GENOMIC DNA]</scope>
    <source>
        <strain evidence="3 6">A3iob</strain>
    </source>
</reference>
<dbReference type="EMBL" id="QFAS01000008">
    <property type="protein sequence ID" value="PWG51655.1"/>
    <property type="molecule type" value="Genomic_DNA"/>
</dbReference>
<dbReference type="RefSeq" id="WP_044005745.1">
    <property type="nucleotide sequence ID" value="NZ_CP007647.1"/>
</dbReference>
<accession>A0A089RYN1</accession>
<evidence type="ECO:0000313" key="1">
    <source>
        <dbReference type="EMBL" id="AIR11582.1"/>
    </source>
</evidence>
<reference evidence="1 4" key="1">
    <citation type="journal article" date="2014" name="BMC Genomics">
        <title>Unusual genome complexity in Lactobacillus salivarius JCM1046.</title>
        <authorList>
            <person name="Raftis E.J."/>
            <person name="Forde B.M."/>
            <person name="Claesson M.J."/>
            <person name="O'Toole P.W."/>
        </authorList>
    </citation>
    <scope>NUCLEOTIDE SEQUENCE [LARGE SCALE GENOMIC DNA]</scope>
    <source>
        <strain evidence="1 4">JCM1046</strain>
        <plasmid evidence="1 4">pMP1046A</plasmid>
    </source>
</reference>
<sequence>MKAIYKGKEVQIWQISKTAEQPEWIKAAFKANYLKWSGDKLLFIMNGVKAPVKISAWTNFKTLFNGASGWWATYASGYIGDYLDFTNRKIISERKFKKKYKIVDTYVNK</sequence>
<evidence type="ECO:0000313" key="3">
    <source>
        <dbReference type="EMBL" id="PWG51655.1"/>
    </source>
</evidence>
<geneLocation type="plasmid" evidence="1 4">
    <name>pMP1046A</name>
</geneLocation>
<keyword evidence="1" id="KW-0614">Plasmid</keyword>
<reference evidence="2 5" key="2">
    <citation type="submission" date="2016-05" db="EMBL/GenBank/DDBJ databases">
        <authorList>
            <person name="Lee J.-Y."/>
            <person name="Kim E.B."/>
            <person name="Choi Y.-J."/>
        </authorList>
    </citation>
    <scope>NUCLEOTIDE SEQUENCE [LARGE SCALE GENOMIC DNA]</scope>
    <source>
        <strain evidence="2 5">KLA006</strain>
    </source>
</reference>
<dbReference type="Proteomes" id="UP000029488">
    <property type="component" value="Plasmid pMP1046A"/>
</dbReference>
<proteinExistence type="predicted"/>
<dbReference type="Proteomes" id="UP000218139">
    <property type="component" value="Unassembled WGS sequence"/>
</dbReference>
<evidence type="ECO:0008006" key="7">
    <source>
        <dbReference type="Google" id="ProtNLM"/>
    </source>
</evidence>
<dbReference type="KEGG" id="lsj:LSJ_2174c"/>
<name>A0A089RYN1_9LACO</name>